<dbReference type="PANTHER" id="PTHR33064:SF29">
    <property type="entry name" value="PEPTIDASE A2 DOMAIN-CONTAINING PROTEIN-RELATED"/>
    <property type="match status" value="1"/>
</dbReference>
<sequence>MAHRIGSLLWSPIQLEEPKPIVLPESPRSDFAPGVGLFHPPANLGRLPAATSDPFHLRRERESQREREEVSPWARWPTHHRPREDRGYFSIRKACNGITALTEPLVSLNVGGGGKPVDFLIDTGATFSVLQHLTGPGSKDRTLIQGATGRGGICSANSRPQFSFEGGEPQVLLRGPTDQEKTILLLTCPLQEEYRLHEGPSEAPPQDPYLGRLREEIPGVWVEGNLPRLAAHRPPILIQLTSMATPVRVRQYPMSQKVKIGIAKHILRLREAGILIPCQSAWNTPLIPIQKPGTEDFRPVQDLREVNKRVETIHPTVPNPYTLVSLLRLSTDIIWS</sequence>
<dbReference type="PANTHER" id="PTHR33064">
    <property type="entry name" value="POL PROTEIN"/>
    <property type="match status" value="1"/>
</dbReference>
<evidence type="ECO:0000256" key="1">
    <source>
        <dbReference type="ARBA" id="ARBA00022801"/>
    </source>
</evidence>
<keyword evidence="4" id="KW-1185">Reference proteome</keyword>
<comment type="caution">
    <text evidence="3">The sequence shown here is derived from an EMBL/GenBank/DDBJ whole genome shotgun (WGS) entry which is preliminary data.</text>
</comment>
<proteinExistence type="predicted"/>
<dbReference type="PROSITE" id="PS50175">
    <property type="entry name" value="ASP_PROT_RETROV"/>
    <property type="match status" value="1"/>
</dbReference>
<dbReference type="InterPro" id="IPR018061">
    <property type="entry name" value="Retropepsins"/>
</dbReference>
<dbReference type="InterPro" id="IPR001995">
    <property type="entry name" value="Peptidase_A2_cat"/>
</dbReference>
<evidence type="ECO:0000313" key="4">
    <source>
        <dbReference type="Proteomes" id="UP001177744"/>
    </source>
</evidence>
<dbReference type="PROSITE" id="PS00141">
    <property type="entry name" value="ASP_PROTEASE"/>
    <property type="match status" value="1"/>
</dbReference>
<accession>A0AA40LKZ9</accession>
<dbReference type="EMBL" id="JAULJE010000013">
    <property type="protein sequence ID" value="KAK1336062.1"/>
    <property type="molecule type" value="Genomic_DNA"/>
</dbReference>
<dbReference type="Gene3D" id="2.40.70.10">
    <property type="entry name" value="Acid Proteases"/>
    <property type="match status" value="1"/>
</dbReference>
<dbReference type="InterPro" id="IPR043502">
    <property type="entry name" value="DNA/RNA_pol_sf"/>
</dbReference>
<dbReference type="InterPro" id="IPR051320">
    <property type="entry name" value="Viral_Replic_Matur_Polypro"/>
</dbReference>
<name>A0AA40LKZ9_CNENI</name>
<dbReference type="Gene3D" id="3.10.10.10">
    <property type="entry name" value="HIV Type 1 Reverse Transcriptase, subunit A, domain 1"/>
    <property type="match status" value="1"/>
</dbReference>
<organism evidence="3 4">
    <name type="scientific">Cnephaeus nilssonii</name>
    <name type="common">Northern bat</name>
    <name type="synonym">Eptesicus nilssonii</name>
    <dbReference type="NCBI Taxonomy" id="3371016"/>
    <lineage>
        <taxon>Eukaryota</taxon>
        <taxon>Metazoa</taxon>
        <taxon>Chordata</taxon>
        <taxon>Craniata</taxon>
        <taxon>Vertebrata</taxon>
        <taxon>Euteleostomi</taxon>
        <taxon>Mammalia</taxon>
        <taxon>Eutheria</taxon>
        <taxon>Laurasiatheria</taxon>
        <taxon>Chiroptera</taxon>
        <taxon>Yangochiroptera</taxon>
        <taxon>Vespertilionidae</taxon>
        <taxon>Cnephaeus</taxon>
    </lineage>
</organism>
<dbReference type="Pfam" id="PF00077">
    <property type="entry name" value="RVP"/>
    <property type="match status" value="1"/>
</dbReference>
<dbReference type="InterPro" id="IPR021109">
    <property type="entry name" value="Peptidase_aspartic_dom_sf"/>
</dbReference>
<gene>
    <name evidence="3" type="ORF">QTO34_003862</name>
</gene>
<keyword evidence="1" id="KW-0378">Hydrolase</keyword>
<reference evidence="3" key="1">
    <citation type="submission" date="2023-06" db="EMBL/GenBank/DDBJ databases">
        <title>Reference genome for the Northern bat (Eptesicus nilssonii), a most northern bat species.</title>
        <authorList>
            <person name="Laine V.N."/>
            <person name="Pulliainen A.T."/>
            <person name="Lilley T.M."/>
        </authorList>
    </citation>
    <scope>NUCLEOTIDE SEQUENCE</scope>
    <source>
        <strain evidence="3">BLF_Eptnil</strain>
        <tissue evidence="3">Kidney</tissue>
    </source>
</reference>
<protein>
    <recommendedName>
        <fullName evidence="2">Peptidase A2 domain-containing protein</fullName>
    </recommendedName>
</protein>
<dbReference type="Proteomes" id="UP001177744">
    <property type="component" value="Unassembled WGS sequence"/>
</dbReference>
<dbReference type="GO" id="GO:0006508">
    <property type="term" value="P:proteolysis"/>
    <property type="evidence" value="ECO:0007669"/>
    <property type="project" value="InterPro"/>
</dbReference>
<dbReference type="InterPro" id="IPR001969">
    <property type="entry name" value="Aspartic_peptidase_AS"/>
</dbReference>
<feature type="domain" description="Peptidase A2" evidence="2">
    <location>
        <begin position="117"/>
        <end position="152"/>
    </location>
</feature>
<dbReference type="SUPFAM" id="SSF56672">
    <property type="entry name" value="DNA/RNA polymerases"/>
    <property type="match status" value="1"/>
</dbReference>
<dbReference type="SUPFAM" id="SSF50630">
    <property type="entry name" value="Acid proteases"/>
    <property type="match status" value="1"/>
</dbReference>
<dbReference type="GO" id="GO:0004190">
    <property type="term" value="F:aspartic-type endopeptidase activity"/>
    <property type="evidence" value="ECO:0007669"/>
    <property type="project" value="InterPro"/>
</dbReference>
<evidence type="ECO:0000313" key="3">
    <source>
        <dbReference type="EMBL" id="KAK1336062.1"/>
    </source>
</evidence>
<dbReference type="AlphaFoldDB" id="A0AA40LKZ9"/>
<evidence type="ECO:0000259" key="2">
    <source>
        <dbReference type="PROSITE" id="PS50175"/>
    </source>
</evidence>